<dbReference type="Gene3D" id="3.90.1200.10">
    <property type="match status" value="1"/>
</dbReference>
<dbReference type="InterPro" id="IPR011009">
    <property type="entry name" value="Kinase-like_dom_sf"/>
</dbReference>
<dbReference type="EMBL" id="ML120410">
    <property type="protein sequence ID" value="RPA96871.1"/>
    <property type="molecule type" value="Genomic_DNA"/>
</dbReference>
<evidence type="ECO:0000313" key="3">
    <source>
        <dbReference type="Proteomes" id="UP000276215"/>
    </source>
</evidence>
<dbReference type="PANTHER" id="PTHR21310:SF15">
    <property type="entry name" value="AMINOGLYCOSIDE PHOSPHOTRANSFERASE DOMAIN-CONTAINING PROTEIN"/>
    <property type="match status" value="1"/>
</dbReference>
<dbReference type="Proteomes" id="UP000276215">
    <property type="component" value="Unassembled WGS sequence"/>
</dbReference>
<accession>A0A3N4JJF7</accession>
<dbReference type="STRING" id="1336337.A0A3N4JJF7"/>
<dbReference type="AlphaFoldDB" id="A0A3N4JJF7"/>
<dbReference type="SUPFAM" id="SSF56112">
    <property type="entry name" value="Protein kinase-like (PK-like)"/>
    <property type="match status" value="1"/>
</dbReference>
<dbReference type="InterPro" id="IPR002575">
    <property type="entry name" value="Aminoglycoside_PTrfase"/>
</dbReference>
<reference evidence="2 3" key="1">
    <citation type="journal article" date="2018" name="Nat. Ecol. Evol.">
        <title>Pezizomycetes genomes reveal the molecular basis of ectomycorrhizal truffle lifestyle.</title>
        <authorList>
            <person name="Murat C."/>
            <person name="Payen T."/>
            <person name="Noel B."/>
            <person name="Kuo A."/>
            <person name="Morin E."/>
            <person name="Chen J."/>
            <person name="Kohler A."/>
            <person name="Krizsan K."/>
            <person name="Balestrini R."/>
            <person name="Da Silva C."/>
            <person name="Montanini B."/>
            <person name="Hainaut M."/>
            <person name="Levati E."/>
            <person name="Barry K.W."/>
            <person name="Belfiori B."/>
            <person name="Cichocki N."/>
            <person name="Clum A."/>
            <person name="Dockter R.B."/>
            <person name="Fauchery L."/>
            <person name="Guy J."/>
            <person name="Iotti M."/>
            <person name="Le Tacon F."/>
            <person name="Lindquist E.A."/>
            <person name="Lipzen A."/>
            <person name="Malagnac F."/>
            <person name="Mello A."/>
            <person name="Molinier V."/>
            <person name="Miyauchi S."/>
            <person name="Poulain J."/>
            <person name="Riccioni C."/>
            <person name="Rubini A."/>
            <person name="Sitrit Y."/>
            <person name="Splivallo R."/>
            <person name="Traeger S."/>
            <person name="Wang M."/>
            <person name="Zifcakova L."/>
            <person name="Wipf D."/>
            <person name="Zambonelli A."/>
            <person name="Paolocci F."/>
            <person name="Nowrousian M."/>
            <person name="Ottonello S."/>
            <person name="Baldrian P."/>
            <person name="Spatafora J.W."/>
            <person name="Henrissat B."/>
            <person name="Nagy L.G."/>
            <person name="Aury J.M."/>
            <person name="Wincker P."/>
            <person name="Grigoriev I.V."/>
            <person name="Bonfante P."/>
            <person name="Martin F.M."/>
        </authorList>
    </citation>
    <scope>NUCLEOTIDE SEQUENCE [LARGE SCALE GENOMIC DNA]</scope>
    <source>
        <strain evidence="2 3">120613-1</strain>
    </source>
</reference>
<feature type="domain" description="Aminoglycoside phosphotransferase" evidence="1">
    <location>
        <begin position="122"/>
        <end position="265"/>
    </location>
</feature>
<dbReference type="PANTHER" id="PTHR21310">
    <property type="entry name" value="AMINOGLYCOSIDE PHOSPHOTRANSFERASE-RELATED-RELATED"/>
    <property type="match status" value="1"/>
</dbReference>
<organism evidence="2 3">
    <name type="scientific">Choiromyces venosus 120613-1</name>
    <dbReference type="NCBI Taxonomy" id="1336337"/>
    <lineage>
        <taxon>Eukaryota</taxon>
        <taxon>Fungi</taxon>
        <taxon>Dikarya</taxon>
        <taxon>Ascomycota</taxon>
        <taxon>Pezizomycotina</taxon>
        <taxon>Pezizomycetes</taxon>
        <taxon>Pezizales</taxon>
        <taxon>Tuberaceae</taxon>
        <taxon>Choiromyces</taxon>
    </lineage>
</organism>
<sequence>MTTISKQVSHPQSHIMPLAALDLVPTKRIPPVVHPLTLFPKARLIYHCDNGIRQIYDLGNGLLYKFRPHRLAVYESDIHALIKRTTTIPVPDIYYEWVTVEGGHGGDGCGTSGGSGVAEYVHHMVMEKIEGEPLTVAWKHLDKMGKENLVLQFTNCLNELRTITSPSIRSVNGGPLYDELGALFDRKNTSQGPFTDNESLWLAMTSHLRDNPSSGLQQILIELSLLMPQSFPAVLTHSDLHQGNILVRNGRMAAIIDWEGAGFFPSWMEYVQYHPIVDAPELEFEHMVVKSMQAYPIAREFMAVIDGLRALDAETA</sequence>
<evidence type="ECO:0000259" key="1">
    <source>
        <dbReference type="Pfam" id="PF01636"/>
    </source>
</evidence>
<gene>
    <name evidence="2" type="ORF">L873DRAFT_1810599</name>
</gene>
<name>A0A3N4JJF7_9PEZI</name>
<dbReference type="OrthoDB" id="2906425at2759"/>
<dbReference type="Pfam" id="PF01636">
    <property type="entry name" value="APH"/>
    <property type="match status" value="1"/>
</dbReference>
<keyword evidence="3" id="KW-1185">Reference proteome</keyword>
<evidence type="ECO:0000313" key="2">
    <source>
        <dbReference type="EMBL" id="RPA96871.1"/>
    </source>
</evidence>
<dbReference type="InterPro" id="IPR051678">
    <property type="entry name" value="AGP_Transferase"/>
</dbReference>
<dbReference type="CDD" id="cd05120">
    <property type="entry name" value="APH_ChoK_like"/>
    <property type="match status" value="1"/>
</dbReference>
<protein>
    <recommendedName>
        <fullName evidence="1">Aminoglycoside phosphotransferase domain-containing protein</fullName>
    </recommendedName>
</protein>
<proteinExistence type="predicted"/>